<organism evidence="3 4">
    <name type="scientific">Thelephora terrestris</name>
    <dbReference type="NCBI Taxonomy" id="56493"/>
    <lineage>
        <taxon>Eukaryota</taxon>
        <taxon>Fungi</taxon>
        <taxon>Dikarya</taxon>
        <taxon>Basidiomycota</taxon>
        <taxon>Agaricomycotina</taxon>
        <taxon>Agaricomycetes</taxon>
        <taxon>Thelephorales</taxon>
        <taxon>Thelephoraceae</taxon>
        <taxon>Thelephora</taxon>
    </lineage>
</organism>
<evidence type="ECO:0000259" key="2">
    <source>
        <dbReference type="PROSITE" id="PS50820"/>
    </source>
</evidence>
<dbReference type="Pfam" id="PF03815">
    <property type="entry name" value="LCCL"/>
    <property type="match status" value="1"/>
</dbReference>
<evidence type="ECO:0000313" key="3">
    <source>
        <dbReference type="EMBL" id="KAF9787281.1"/>
    </source>
</evidence>
<dbReference type="Proteomes" id="UP000736335">
    <property type="component" value="Unassembled WGS sequence"/>
</dbReference>
<dbReference type="PROSITE" id="PS50820">
    <property type="entry name" value="LCCL"/>
    <property type="match status" value="1"/>
</dbReference>
<dbReference type="SUPFAM" id="SSF69848">
    <property type="entry name" value="LCCL domain"/>
    <property type="match status" value="1"/>
</dbReference>
<feature type="transmembrane region" description="Helical" evidence="1">
    <location>
        <begin position="305"/>
        <end position="322"/>
    </location>
</feature>
<feature type="transmembrane region" description="Helical" evidence="1">
    <location>
        <begin position="462"/>
        <end position="482"/>
    </location>
</feature>
<evidence type="ECO:0000256" key="1">
    <source>
        <dbReference type="SAM" id="Phobius"/>
    </source>
</evidence>
<sequence>MSSEISYSIGKSQKDEEGSRLDVPILGANDFDGAQTQERPISHRAKLAFARNLPRTYRITSKAFLYLRGPRPKRDLNPPVPFLSLTCNFNHRTWSLLLEPLWIRFTRFFTHPLLFVLFVVGYVIGLAFFARAQWFETPPDTLFGCTGTYWLANSQCGLNGQDCLPTDYGNYDFRCPAGCHVILQNPRTVGNQDQKYVPLIVGGGDVNGTYRGDSFVCSAAVQAGIVSLSKGGCGSIQLIANYSNFIPTSGHGFDSIGFPTTFPIGFRLSSSSNSSLCTDNRIPALAMNVILTSFLFLFFRPKPIVIFWCLFAVGYWHIIIFSQPRTVPPSISSAFADFLPGLFMAYGVWRVAFRFVLPAFMAMPLEATVWYIGPYWVGVLANVTFGKIPINRLLASDIRSRPGALTALLIIVIVVLVIVLNQVRVIRKTGWLPHYAGWYFAGGLVLLVLALLPGLTLRLHHYFVALLLLPATAFPTRLSAVYQAFLLGLVVNDGAAFGWDSILQTAIELRQDATLGSGIPAFLTNSTTFDPSVPLQNTTLLWEALPSNSDGWDGFSLLIDDVERFRGTATSFSLALLNQSLPHFFRLAFTSGNDVGDYTKAASFFPNGSWVDPLPGSSY</sequence>
<dbReference type="InterPro" id="IPR036609">
    <property type="entry name" value="LCCL_sf"/>
</dbReference>
<dbReference type="InterPro" id="IPR004043">
    <property type="entry name" value="LCCL"/>
</dbReference>
<feature type="transmembrane region" description="Helical" evidence="1">
    <location>
        <begin position="435"/>
        <end position="455"/>
    </location>
</feature>
<reference evidence="3" key="1">
    <citation type="journal article" date="2020" name="Nat. Commun.">
        <title>Large-scale genome sequencing of mycorrhizal fungi provides insights into the early evolution of symbiotic traits.</title>
        <authorList>
            <person name="Miyauchi S."/>
            <person name="Kiss E."/>
            <person name="Kuo A."/>
            <person name="Drula E."/>
            <person name="Kohler A."/>
            <person name="Sanchez-Garcia M."/>
            <person name="Morin E."/>
            <person name="Andreopoulos B."/>
            <person name="Barry K.W."/>
            <person name="Bonito G."/>
            <person name="Buee M."/>
            <person name="Carver A."/>
            <person name="Chen C."/>
            <person name="Cichocki N."/>
            <person name="Clum A."/>
            <person name="Culley D."/>
            <person name="Crous P.W."/>
            <person name="Fauchery L."/>
            <person name="Girlanda M."/>
            <person name="Hayes R.D."/>
            <person name="Keri Z."/>
            <person name="LaButti K."/>
            <person name="Lipzen A."/>
            <person name="Lombard V."/>
            <person name="Magnuson J."/>
            <person name="Maillard F."/>
            <person name="Murat C."/>
            <person name="Nolan M."/>
            <person name="Ohm R.A."/>
            <person name="Pangilinan J."/>
            <person name="Pereira M.F."/>
            <person name="Perotto S."/>
            <person name="Peter M."/>
            <person name="Pfister S."/>
            <person name="Riley R."/>
            <person name="Sitrit Y."/>
            <person name="Stielow J.B."/>
            <person name="Szollosi G."/>
            <person name="Zifcakova L."/>
            <person name="Stursova M."/>
            <person name="Spatafora J.W."/>
            <person name="Tedersoo L."/>
            <person name="Vaario L.M."/>
            <person name="Yamada A."/>
            <person name="Yan M."/>
            <person name="Wang P."/>
            <person name="Xu J."/>
            <person name="Bruns T."/>
            <person name="Baldrian P."/>
            <person name="Vilgalys R."/>
            <person name="Dunand C."/>
            <person name="Henrissat B."/>
            <person name="Grigoriev I.V."/>
            <person name="Hibbett D."/>
            <person name="Nagy L.G."/>
            <person name="Martin F.M."/>
        </authorList>
    </citation>
    <scope>NUCLEOTIDE SEQUENCE</scope>
    <source>
        <strain evidence="3">UH-Tt-Lm1</strain>
    </source>
</reference>
<gene>
    <name evidence="3" type="ORF">BJ322DRAFT_1054515</name>
</gene>
<dbReference type="AlphaFoldDB" id="A0A9P6HI98"/>
<feature type="transmembrane region" description="Helical" evidence="1">
    <location>
        <begin position="108"/>
        <end position="129"/>
    </location>
</feature>
<keyword evidence="1" id="KW-0472">Membrane</keyword>
<keyword evidence="1" id="KW-0812">Transmembrane</keyword>
<reference evidence="3" key="2">
    <citation type="submission" date="2020-11" db="EMBL/GenBank/DDBJ databases">
        <authorList>
            <consortium name="DOE Joint Genome Institute"/>
            <person name="Kuo A."/>
            <person name="Miyauchi S."/>
            <person name="Kiss E."/>
            <person name="Drula E."/>
            <person name="Kohler A."/>
            <person name="Sanchez-Garcia M."/>
            <person name="Andreopoulos B."/>
            <person name="Barry K.W."/>
            <person name="Bonito G."/>
            <person name="Buee M."/>
            <person name="Carver A."/>
            <person name="Chen C."/>
            <person name="Cichocki N."/>
            <person name="Clum A."/>
            <person name="Culley D."/>
            <person name="Crous P.W."/>
            <person name="Fauchery L."/>
            <person name="Girlanda M."/>
            <person name="Hayes R."/>
            <person name="Keri Z."/>
            <person name="Labutti K."/>
            <person name="Lipzen A."/>
            <person name="Lombard V."/>
            <person name="Magnuson J."/>
            <person name="Maillard F."/>
            <person name="Morin E."/>
            <person name="Murat C."/>
            <person name="Nolan M."/>
            <person name="Ohm R."/>
            <person name="Pangilinan J."/>
            <person name="Pereira M."/>
            <person name="Perotto S."/>
            <person name="Peter M."/>
            <person name="Riley R."/>
            <person name="Sitrit Y."/>
            <person name="Stielow B."/>
            <person name="Szollosi G."/>
            <person name="Zifcakova L."/>
            <person name="Stursova M."/>
            <person name="Spatafora J.W."/>
            <person name="Tedersoo L."/>
            <person name="Vaario L.-M."/>
            <person name="Yamada A."/>
            <person name="Yan M."/>
            <person name="Wang P."/>
            <person name="Xu J."/>
            <person name="Bruns T."/>
            <person name="Baldrian P."/>
            <person name="Vilgalys R."/>
            <person name="Henrissat B."/>
            <person name="Grigoriev I.V."/>
            <person name="Hibbett D."/>
            <person name="Nagy L.G."/>
            <person name="Martin F.M."/>
        </authorList>
    </citation>
    <scope>NUCLEOTIDE SEQUENCE</scope>
    <source>
        <strain evidence="3">UH-Tt-Lm1</strain>
    </source>
</reference>
<dbReference type="EMBL" id="WIUZ02000005">
    <property type="protein sequence ID" value="KAF9787281.1"/>
    <property type="molecule type" value="Genomic_DNA"/>
</dbReference>
<dbReference type="InterPro" id="IPR051957">
    <property type="entry name" value="CRISP-LCCL_domain"/>
</dbReference>
<name>A0A9P6HI98_9AGAM</name>
<dbReference type="OrthoDB" id="441660at2759"/>
<evidence type="ECO:0000313" key="4">
    <source>
        <dbReference type="Proteomes" id="UP000736335"/>
    </source>
</evidence>
<feature type="transmembrane region" description="Helical" evidence="1">
    <location>
        <begin position="282"/>
        <end position="299"/>
    </location>
</feature>
<dbReference type="Gene3D" id="2.170.130.20">
    <property type="entry name" value="LCCL-like domain"/>
    <property type="match status" value="1"/>
</dbReference>
<comment type="caution">
    <text evidence="3">The sequence shown here is derived from an EMBL/GenBank/DDBJ whole genome shotgun (WGS) entry which is preliminary data.</text>
</comment>
<protein>
    <recommendedName>
        <fullName evidence="2">LCCL domain-containing protein</fullName>
    </recommendedName>
</protein>
<accession>A0A9P6HI98</accession>
<keyword evidence="1" id="KW-1133">Transmembrane helix</keyword>
<keyword evidence="4" id="KW-1185">Reference proteome</keyword>
<proteinExistence type="predicted"/>
<dbReference type="PANTHER" id="PTHR31331:SF1">
    <property type="entry name" value="CYSTEINE RICH SECRETORY PROTEIN LCCL DOMAIN CONTAINING 2"/>
    <property type="match status" value="1"/>
</dbReference>
<feature type="transmembrane region" description="Helical" evidence="1">
    <location>
        <begin position="334"/>
        <end position="357"/>
    </location>
</feature>
<feature type="transmembrane region" description="Helical" evidence="1">
    <location>
        <begin position="369"/>
        <end position="390"/>
    </location>
</feature>
<dbReference type="PANTHER" id="PTHR31331">
    <property type="entry name" value="LCCL DOMAIN PROTEIN (AFU_ORTHOLOGUE AFUA_5G08630)"/>
    <property type="match status" value="1"/>
</dbReference>
<feature type="transmembrane region" description="Helical" evidence="1">
    <location>
        <begin position="402"/>
        <end position="423"/>
    </location>
</feature>
<feature type="domain" description="LCCL" evidence="2">
    <location>
        <begin position="172"/>
        <end position="256"/>
    </location>
</feature>